<reference evidence="2 3" key="1">
    <citation type="submission" date="2020-07" db="EMBL/GenBank/DDBJ databases">
        <title>Genomic Encyclopedia of Type Strains, Phase IV (KMG-V): Genome sequencing to study the core and pangenomes of soil and plant-associated prokaryotes.</title>
        <authorList>
            <person name="Whitman W."/>
        </authorList>
    </citation>
    <scope>NUCLEOTIDE SEQUENCE [LARGE SCALE GENOMIC DNA]</scope>
    <source>
        <strain evidence="2 3">SAS40</strain>
    </source>
</reference>
<organism evidence="2 3">
    <name type="scientific">Pigmentiphaga litoralis</name>
    <dbReference type="NCBI Taxonomy" id="516702"/>
    <lineage>
        <taxon>Bacteria</taxon>
        <taxon>Pseudomonadati</taxon>
        <taxon>Pseudomonadota</taxon>
        <taxon>Betaproteobacteria</taxon>
        <taxon>Burkholderiales</taxon>
        <taxon>Alcaligenaceae</taxon>
        <taxon>Pigmentiphaga</taxon>
    </lineage>
</organism>
<accession>A0A7Y9IUZ8</accession>
<dbReference type="RefSeq" id="WP_179587354.1">
    <property type="nucleotide sequence ID" value="NZ_JACBYR010000001.1"/>
</dbReference>
<dbReference type="PROSITE" id="PS51257">
    <property type="entry name" value="PROKAR_LIPOPROTEIN"/>
    <property type="match status" value="1"/>
</dbReference>
<keyword evidence="1" id="KW-1133">Transmembrane helix</keyword>
<feature type="transmembrane region" description="Helical" evidence="1">
    <location>
        <begin position="48"/>
        <end position="70"/>
    </location>
</feature>
<dbReference type="Proteomes" id="UP000542125">
    <property type="component" value="Unassembled WGS sequence"/>
</dbReference>
<comment type="caution">
    <text evidence="2">The sequence shown here is derived from an EMBL/GenBank/DDBJ whole genome shotgun (WGS) entry which is preliminary data.</text>
</comment>
<evidence type="ECO:0000313" key="3">
    <source>
        <dbReference type="Proteomes" id="UP000542125"/>
    </source>
</evidence>
<dbReference type="AlphaFoldDB" id="A0A7Y9IUZ8"/>
<dbReference type="EMBL" id="JACBYR010000001">
    <property type="protein sequence ID" value="NYE83585.1"/>
    <property type="molecule type" value="Genomic_DNA"/>
</dbReference>
<keyword evidence="3" id="KW-1185">Reference proteome</keyword>
<evidence type="ECO:0000313" key="2">
    <source>
        <dbReference type="EMBL" id="NYE83585.1"/>
    </source>
</evidence>
<feature type="transmembrane region" description="Helical" evidence="1">
    <location>
        <begin position="91"/>
        <end position="119"/>
    </location>
</feature>
<keyword evidence="1" id="KW-0472">Membrane</keyword>
<sequence length="123" mass="12998">MSSRLKSRGLWRLCGGLIVWASCFAMLYGAQAGGCSAGLDASRVLGINGVTAMLIVIWTAHLAWLGGRLLREHQGKAPMPDGELETAPEDAAFFTGVGQVLSWVALLATVWTGFAVVLLPPCL</sequence>
<proteinExistence type="predicted"/>
<name>A0A7Y9IUZ8_9BURK</name>
<evidence type="ECO:0000256" key="1">
    <source>
        <dbReference type="SAM" id="Phobius"/>
    </source>
</evidence>
<protein>
    <submittedName>
        <fullName evidence="2">Uncharacterized protein</fullName>
    </submittedName>
</protein>
<gene>
    <name evidence="2" type="ORF">FHW18_002856</name>
</gene>
<keyword evidence="1" id="KW-0812">Transmembrane</keyword>